<keyword evidence="3" id="KW-0732">Signal</keyword>
<evidence type="ECO:0000256" key="3">
    <source>
        <dbReference type="ARBA" id="ARBA00022729"/>
    </source>
</evidence>
<comment type="caution">
    <text evidence="5">The sequence shown here is derived from an EMBL/GenBank/DDBJ whole genome shotgun (WGS) entry which is preliminary data.</text>
</comment>
<dbReference type="Gene3D" id="3.10.105.10">
    <property type="entry name" value="Dipeptide-binding Protein, Domain 3"/>
    <property type="match status" value="1"/>
</dbReference>
<dbReference type="Gene3D" id="3.40.190.10">
    <property type="entry name" value="Periplasmic binding protein-like II"/>
    <property type="match status" value="1"/>
</dbReference>
<dbReference type="PANTHER" id="PTHR30290">
    <property type="entry name" value="PERIPLASMIC BINDING COMPONENT OF ABC TRANSPORTER"/>
    <property type="match status" value="1"/>
</dbReference>
<dbReference type="PANTHER" id="PTHR30290:SF9">
    <property type="entry name" value="OLIGOPEPTIDE-BINDING PROTEIN APPA"/>
    <property type="match status" value="1"/>
</dbReference>
<dbReference type="InterPro" id="IPR039424">
    <property type="entry name" value="SBP_5"/>
</dbReference>
<proteinExistence type="inferred from homology"/>
<reference evidence="5 6" key="1">
    <citation type="journal article" date="2016" name="Nat. Commun.">
        <title>Thousands of microbial genomes shed light on interconnected biogeochemical processes in an aquifer system.</title>
        <authorList>
            <person name="Anantharaman K."/>
            <person name="Brown C.T."/>
            <person name="Hug L.A."/>
            <person name="Sharon I."/>
            <person name="Castelle C.J."/>
            <person name="Probst A.J."/>
            <person name="Thomas B.C."/>
            <person name="Singh A."/>
            <person name="Wilkins M.J."/>
            <person name="Karaoz U."/>
            <person name="Brodie E.L."/>
            <person name="Williams K.H."/>
            <person name="Hubbard S.S."/>
            <person name="Banfield J.F."/>
        </authorList>
    </citation>
    <scope>NUCLEOTIDE SEQUENCE [LARGE SCALE GENOMIC DNA]</scope>
</reference>
<dbReference type="SUPFAM" id="SSF53850">
    <property type="entry name" value="Periplasmic binding protein-like II"/>
    <property type="match status" value="1"/>
</dbReference>
<evidence type="ECO:0000256" key="1">
    <source>
        <dbReference type="ARBA" id="ARBA00005695"/>
    </source>
</evidence>
<dbReference type="EMBL" id="MFEG01000060">
    <property type="protein sequence ID" value="OGE74547.1"/>
    <property type="molecule type" value="Genomic_DNA"/>
</dbReference>
<protein>
    <recommendedName>
        <fullName evidence="4">Solute-binding protein family 5 domain-containing protein</fullName>
    </recommendedName>
</protein>
<dbReference type="PIRSF" id="PIRSF002741">
    <property type="entry name" value="MppA"/>
    <property type="match status" value="1"/>
</dbReference>
<name>A0A1F5NA59_9BACT</name>
<dbReference type="GO" id="GO:0015833">
    <property type="term" value="P:peptide transport"/>
    <property type="evidence" value="ECO:0007669"/>
    <property type="project" value="TreeGrafter"/>
</dbReference>
<organism evidence="5 6">
    <name type="scientific">Candidatus Doudnabacteria bacterium RIFCSPHIGHO2_01_52_17</name>
    <dbReference type="NCBI Taxonomy" id="1817820"/>
    <lineage>
        <taxon>Bacteria</taxon>
        <taxon>Candidatus Doudnaibacteriota</taxon>
    </lineage>
</organism>
<dbReference type="GO" id="GO:0042597">
    <property type="term" value="C:periplasmic space"/>
    <property type="evidence" value="ECO:0007669"/>
    <property type="project" value="UniProtKB-ARBA"/>
</dbReference>
<dbReference type="GO" id="GO:0043190">
    <property type="term" value="C:ATP-binding cassette (ABC) transporter complex"/>
    <property type="evidence" value="ECO:0007669"/>
    <property type="project" value="InterPro"/>
</dbReference>
<dbReference type="AlphaFoldDB" id="A0A1F5NA59"/>
<accession>A0A1F5NA59</accession>
<dbReference type="Pfam" id="PF00496">
    <property type="entry name" value="SBP_bac_5"/>
    <property type="match status" value="1"/>
</dbReference>
<sequence>MLSHLKIFWNKFGGVEKRLLLIFTLLLLGSTVTYAATRNQNSQRVPRYGGTYTEGLVGAPQHINPLLATVNEADTDLARVVYSGLLKFDENLNLVPDLAENLPEINPNGREYTVKLKSDLKWHDGTGINADDVIFTYQAVQNPELGSPLRRSWMRVEVAKIDDLTVKITTRESSAAFIANLTLGLLPRHVWENVPASSFALSKFNLEPIGSGPYAVTEIQRNRDGAVRSVTLAGVKDFYGDGPYIENLVFKFYETTDELINAYHSRQVSGLGYVPFDQNLFIQPKENLQQIYLPLAQYQAIFINRTKNPAPLEDARVRLALAKSVDKQKIIDEVYVGQGSETYGPILPGYLGYHEQIPGADMNVYDDARAEALLEEAGWIEDPQTGFRKDKLGRTLSLSLATNDFPPNVLTAQALKKAWEAVGVQINLSIETAANLDEKYIKPRNYELLLYIENVGTDPDPYPFWHSSQLRDPGLNLSTFFNRTADRLLVEARANIAPADRAVRYRQFQEIFVGDVPAVFLNRSVYVYNLPKSVKGVNLGTTYVPSERFANIADWYVETKRVKK</sequence>
<evidence type="ECO:0000256" key="2">
    <source>
        <dbReference type="ARBA" id="ARBA00022448"/>
    </source>
</evidence>
<dbReference type="Gene3D" id="3.90.76.10">
    <property type="entry name" value="Dipeptide-binding Protein, Domain 1"/>
    <property type="match status" value="1"/>
</dbReference>
<dbReference type="InterPro" id="IPR030678">
    <property type="entry name" value="Peptide/Ni-bd"/>
</dbReference>
<dbReference type="Proteomes" id="UP000176547">
    <property type="component" value="Unassembled WGS sequence"/>
</dbReference>
<dbReference type="GO" id="GO:1904680">
    <property type="term" value="F:peptide transmembrane transporter activity"/>
    <property type="evidence" value="ECO:0007669"/>
    <property type="project" value="TreeGrafter"/>
</dbReference>
<gene>
    <name evidence="5" type="ORF">A3K06_02270</name>
</gene>
<evidence type="ECO:0000313" key="5">
    <source>
        <dbReference type="EMBL" id="OGE74547.1"/>
    </source>
</evidence>
<feature type="domain" description="Solute-binding protein family 5" evidence="4">
    <location>
        <begin position="94"/>
        <end position="466"/>
    </location>
</feature>
<dbReference type="CDD" id="cd08513">
    <property type="entry name" value="PBP2_thermophilic_Hb8_like"/>
    <property type="match status" value="1"/>
</dbReference>
<comment type="similarity">
    <text evidence="1">Belongs to the bacterial solute-binding protein 5 family.</text>
</comment>
<dbReference type="InterPro" id="IPR000914">
    <property type="entry name" value="SBP_5_dom"/>
</dbReference>
<evidence type="ECO:0000259" key="4">
    <source>
        <dbReference type="Pfam" id="PF00496"/>
    </source>
</evidence>
<keyword evidence="2" id="KW-0813">Transport</keyword>
<evidence type="ECO:0000313" key="6">
    <source>
        <dbReference type="Proteomes" id="UP000176547"/>
    </source>
</evidence>